<dbReference type="Proteomes" id="UP000321083">
    <property type="component" value="Unassembled WGS sequence"/>
</dbReference>
<organism evidence="1 2">
    <name type="scientific">Planctomyces bekefii</name>
    <dbReference type="NCBI Taxonomy" id="1653850"/>
    <lineage>
        <taxon>Bacteria</taxon>
        <taxon>Pseudomonadati</taxon>
        <taxon>Planctomycetota</taxon>
        <taxon>Planctomycetia</taxon>
        <taxon>Planctomycetales</taxon>
        <taxon>Planctomycetaceae</taxon>
        <taxon>Planctomyces</taxon>
    </lineage>
</organism>
<reference evidence="1 2" key="1">
    <citation type="submission" date="2019-08" db="EMBL/GenBank/DDBJ databases">
        <title>100 year-old enigma solved: identification of Planctomyces bekefii, the type genus and species of the phylum Planctomycetes.</title>
        <authorList>
            <person name="Svetlana D.N."/>
            <person name="Overmann J."/>
        </authorList>
    </citation>
    <scope>NUCLEOTIDE SEQUENCE [LARGE SCALE GENOMIC DNA]</scope>
    <source>
        <strain evidence="1">Phe10_nw2017</strain>
    </source>
</reference>
<protein>
    <submittedName>
        <fullName evidence="1">Uncharacterized protein</fullName>
    </submittedName>
</protein>
<reference evidence="1 2" key="2">
    <citation type="submission" date="2019-08" db="EMBL/GenBank/DDBJ databases">
        <authorList>
            <person name="Henke P."/>
        </authorList>
    </citation>
    <scope>NUCLEOTIDE SEQUENCE [LARGE SCALE GENOMIC DNA]</scope>
    <source>
        <strain evidence="1">Phe10_nw2017</strain>
    </source>
</reference>
<accession>A0A5C6M1C3</accession>
<dbReference type="AlphaFoldDB" id="A0A5C6M1C3"/>
<keyword evidence="2" id="KW-1185">Reference proteome</keyword>
<evidence type="ECO:0000313" key="2">
    <source>
        <dbReference type="Proteomes" id="UP000321083"/>
    </source>
</evidence>
<evidence type="ECO:0000313" key="1">
    <source>
        <dbReference type="EMBL" id="TWW08540.1"/>
    </source>
</evidence>
<sequence>MRVTPLEALEIWLDLKAKGQTGPSLEQKLEAVIERFRLDQGELSDGRHEYLRRTYTCPFYKDTNLGCGISPTLKPLGCLAFNPLTPGIVDGGACAVHGVRLAEATSGAGAESRSLLNLEASQWLQATWEKLPIPLAVLAWERSMRSADGS</sequence>
<name>A0A5C6M1C3_9PLAN</name>
<gene>
    <name evidence="1" type="ORF">E3A20_23300</name>
</gene>
<dbReference type="EMBL" id="SRHE01000616">
    <property type="protein sequence ID" value="TWW08540.1"/>
    <property type="molecule type" value="Genomic_DNA"/>
</dbReference>
<comment type="caution">
    <text evidence="1">The sequence shown here is derived from an EMBL/GenBank/DDBJ whole genome shotgun (WGS) entry which is preliminary data.</text>
</comment>
<proteinExistence type="predicted"/>